<protein>
    <submittedName>
        <fullName evidence="3">Uncharacterized protein</fullName>
    </submittedName>
</protein>
<name>A0ABD2NAP0_9CUCU</name>
<keyword evidence="4" id="KW-1185">Reference proteome</keyword>
<reference evidence="3 4" key="1">
    <citation type="journal article" date="2021" name="BMC Biol.">
        <title>Horizontally acquired antibacterial genes associated with adaptive radiation of ladybird beetles.</title>
        <authorList>
            <person name="Li H.S."/>
            <person name="Tang X.F."/>
            <person name="Huang Y.H."/>
            <person name="Xu Z.Y."/>
            <person name="Chen M.L."/>
            <person name="Du X.Y."/>
            <person name="Qiu B.Y."/>
            <person name="Chen P.T."/>
            <person name="Zhang W."/>
            <person name="Slipinski A."/>
            <person name="Escalona H.E."/>
            <person name="Waterhouse R.M."/>
            <person name="Zwick A."/>
            <person name="Pang H."/>
        </authorList>
    </citation>
    <scope>NUCLEOTIDE SEQUENCE [LARGE SCALE GENOMIC DNA]</scope>
    <source>
        <strain evidence="3">SYSU2018</strain>
    </source>
</reference>
<keyword evidence="2" id="KW-0732">Signal</keyword>
<feature type="chain" id="PRO_5044884129" evidence="2">
    <location>
        <begin position="18"/>
        <end position="79"/>
    </location>
</feature>
<sequence length="79" mass="9013">MFLLMMAFVAITAFTSAVPNHDPIDDHFQNSIFNSSEEYDYEIYSPIMYEDEFLIQVDSTENTSDESDTSSSEAPNEKV</sequence>
<proteinExistence type="predicted"/>
<organism evidence="3 4">
    <name type="scientific">Cryptolaemus montrouzieri</name>
    <dbReference type="NCBI Taxonomy" id="559131"/>
    <lineage>
        <taxon>Eukaryota</taxon>
        <taxon>Metazoa</taxon>
        <taxon>Ecdysozoa</taxon>
        <taxon>Arthropoda</taxon>
        <taxon>Hexapoda</taxon>
        <taxon>Insecta</taxon>
        <taxon>Pterygota</taxon>
        <taxon>Neoptera</taxon>
        <taxon>Endopterygota</taxon>
        <taxon>Coleoptera</taxon>
        <taxon>Polyphaga</taxon>
        <taxon>Cucujiformia</taxon>
        <taxon>Coccinelloidea</taxon>
        <taxon>Coccinellidae</taxon>
        <taxon>Scymninae</taxon>
        <taxon>Scymnini</taxon>
        <taxon>Cryptolaemus</taxon>
    </lineage>
</organism>
<evidence type="ECO:0000256" key="1">
    <source>
        <dbReference type="SAM" id="MobiDB-lite"/>
    </source>
</evidence>
<dbReference type="Proteomes" id="UP001516400">
    <property type="component" value="Unassembled WGS sequence"/>
</dbReference>
<dbReference type="AlphaFoldDB" id="A0ABD2NAP0"/>
<evidence type="ECO:0000256" key="2">
    <source>
        <dbReference type="SAM" id="SignalP"/>
    </source>
</evidence>
<feature type="region of interest" description="Disordered" evidence="1">
    <location>
        <begin position="58"/>
        <end position="79"/>
    </location>
</feature>
<feature type="signal peptide" evidence="2">
    <location>
        <begin position="1"/>
        <end position="17"/>
    </location>
</feature>
<accession>A0ABD2NAP0</accession>
<comment type="caution">
    <text evidence="3">The sequence shown here is derived from an EMBL/GenBank/DDBJ whole genome shotgun (WGS) entry which is preliminary data.</text>
</comment>
<dbReference type="EMBL" id="JABFTP020000083">
    <property type="protein sequence ID" value="KAL3275657.1"/>
    <property type="molecule type" value="Genomic_DNA"/>
</dbReference>
<evidence type="ECO:0000313" key="4">
    <source>
        <dbReference type="Proteomes" id="UP001516400"/>
    </source>
</evidence>
<evidence type="ECO:0000313" key="3">
    <source>
        <dbReference type="EMBL" id="KAL3275657.1"/>
    </source>
</evidence>
<gene>
    <name evidence="3" type="ORF">HHI36_020410</name>
</gene>